<comment type="similarity">
    <text evidence="2">Belongs to the aminoglycoside phosphotransferase family.</text>
</comment>
<dbReference type="EMBL" id="EAAA01000925">
    <property type="status" value="NOT_ANNOTATED_CDS"/>
    <property type="molecule type" value="Genomic_DNA"/>
</dbReference>
<dbReference type="Pfam" id="PF01636">
    <property type="entry name" value="APH"/>
    <property type="match status" value="1"/>
</dbReference>
<evidence type="ECO:0000256" key="2">
    <source>
        <dbReference type="ARBA" id="ARBA00006219"/>
    </source>
</evidence>
<dbReference type="GeneTree" id="ENSGT00390000011314"/>
<dbReference type="InParanoid" id="H2Y3I0"/>
<protein>
    <recommendedName>
        <fullName evidence="9">Hydroxylysine kinase</fullName>
        <ecNumber evidence="8">2.7.1.81</ecNumber>
    </recommendedName>
</protein>
<keyword evidence="5" id="KW-0418">Kinase</keyword>
<dbReference type="OMA" id="ICIAYFM"/>
<evidence type="ECO:0000256" key="1">
    <source>
        <dbReference type="ARBA" id="ARBA00004496"/>
    </source>
</evidence>
<dbReference type="InterPro" id="IPR050249">
    <property type="entry name" value="Pseudomonas-type_ThrB"/>
</dbReference>
<keyword evidence="3" id="KW-0963">Cytoplasm</keyword>
<proteinExistence type="inferred from homology"/>
<dbReference type="Ensembl" id="ENSCINT00000037134.1">
    <property type="protein sequence ID" value="ENSCINP00000036465.1"/>
    <property type="gene ID" value="ENSCING00000023682.1"/>
</dbReference>
<dbReference type="GO" id="GO:0005737">
    <property type="term" value="C:cytoplasm"/>
    <property type="evidence" value="ECO:0007669"/>
    <property type="project" value="UniProtKB-SubCell"/>
</dbReference>
<dbReference type="EC" id="2.7.1.81" evidence="8"/>
<evidence type="ECO:0000256" key="6">
    <source>
        <dbReference type="ARBA" id="ARBA00036820"/>
    </source>
</evidence>
<comment type="catalytic activity">
    <reaction evidence="6">
        <text>(5R)-5-hydroxy-L-lysine + GTP = (5R)-5-phosphooxy-L-lysine + GDP + H(+)</text>
        <dbReference type="Rhea" id="RHEA:19049"/>
        <dbReference type="ChEBI" id="CHEBI:15378"/>
        <dbReference type="ChEBI" id="CHEBI:37565"/>
        <dbReference type="ChEBI" id="CHEBI:57882"/>
        <dbReference type="ChEBI" id="CHEBI:58189"/>
        <dbReference type="ChEBI" id="CHEBI:58357"/>
        <dbReference type="EC" id="2.7.1.81"/>
    </reaction>
</comment>
<name>H2Y3I0_CIOIN</name>
<reference evidence="11" key="3">
    <citation type="submission" date="2025-08" db="UniProtKB">
        <authorList>
            <consortium name="Ensembl"/>
        </authorList>
    </citation>
    <scope>IDENTIFICATION</scope>
</reference>
<reference evidence="11" key="2">
    <citation type="journal article" date="2008" name="Genome Biol.">
        <title>Improved genome assembly and evidence-based global gene model set for the chordate Ciona intestinalis: new insight into intron and operon populations.</title>
        <authorList>
            <person name="Satou Y."/>
            <person name="Mineta K."/>
            <person name="Ogasawara M."/>
            <person name="Sasakura Y."/>
            <person name="Shoguchi E."/>
            <person name="Ueno K."/>
            <person name="Yamada L."/>
            <person name="Matsumoto J."/>
            <person name="Wasserscheid J."/>
            <person name="Dewar K."/>
            <person name="Wiley G.B."/>
            <person name="Macmil S.L."/>
            <person name="Roe B.A."/>
            <person name="Zeller R.W."/>
            <person name="Hastings K.E."/>
            <person name="Lemaire P."/>
            <person name="Lindquist E."/>
            <person name="Endo T."/>
            <person name="Hotta K."/>
            <person name="Inaba K."/>
        </authorList>
    </citation>
    <scope>NUCLEOTIDE SEQUENCE [LARGE SCALE GENOMIC DNA]</scope>
    <source>
        <strain evidence="11">wild type</strain>
    </source>
</reference>
<organism evidence="11 12">
    <name type="scientific">Ciona intestinalis</name>
    <name type="common">Transparent sea squirt</name>
    <name type="synonym">Ascidia intestinalis</name>
    <dbReference type="NCBI Taxonomy" id="7719"/>
    <lineage>
        <taxon>Eukaryota</taxon>
        <taxon>Metazoa</taxon>
        <taxon>Chordata</taxon>
        <taxon>Tunicata</taxon>
        <taxon>Ascidiacea</taxon>
        <taxon>Phlebobranchia</taxon>
        <taxon>Cionidae</taxon>
        <taxon>Ciona</taxon>
    </lineage>
</organism>
<dbReference type="Proteomes" id="UP000008144">
    <property type="component" value="Chromosome 12"/>
</dbReference>
<feature type="domain" description="Aminoglycoside phosphotransferase" evidence="10">
    <location>
        <begin position="42"/>
        <end position="146"/>
    </location>
</feature>
<keyword evidence="12" id="KW-1185">Reference proteome</keyword>
<evidence type="ECO:0000256" key="7">
    <source>
        <dbReference type="ARBA" id="ARBA00037368"/>
    </source>
</evidence>
<reference evidence="11" key="4">
    <citation type="submission" date="2025-09" db="UniProtKB">
        <authorList>
            <consortium name="Ensembl"/>
        </authorList>
    </citation>
    <scope>IDENTIFICATION</scope>
</reference>
<dbReference type="HOGENOM" id="CLU_1418076_0_0_1"/>
<evidence type="ECO:0000256" key="3">
    <source>
        <dbReference type="ARBA" id="ARBA00022490"/>
    </source>
</evidence>
<dbReference type="Gene3D" id="3.30.200.20">
    <property type="entry name" value="Phosphorylase Kinase, domain 1"/>
    <property type="match status" value="1"/>
</dbReference>
<sequence length="192" mass="21605">MDHANESGTFNESVLNLSCEDVADAVKTLYNVTVKSVKKLYGYDDLNFRINSHNESFVLKVKQQKYDGASQQAVLTKKIMKHLNADGFRVPVAVTTINGKDVTASYVFGDNKTQRQLEMFTYLPGKSILELKLSPEILVDTARDVGVLFGSVTKSLEKLNNLLSIENYVVSSSDIWQTQNFPQVRSYLHFVK</sequence>
<dbReference type="PANTHER" id="PTHR21064">
    <property type="entry name" value="AMINOGLYCOSIDE PHOSPHOTRANSFERASE DOMAIN-CONTAINING PROTEIN-RELATED"/>
    <property type="match status" value="1"/>
</dbReference>
<evidence type="ECO:0000256" key="9">
    <source>
        <dbReference type="ARBA" id="ARBA00040505"/>
    </source>
</evidence>
<dbReference type="GO" id="GO:0047992">
    <property type="term" value="F:hydroxylysine kinase activity"/>
    <property type="evidence" value="ECO:0007669"/>
    <property type="project" value="UniProtKB-EC"/>
</dbReference>
<evidence type="ECO:0000313" key="11">
    <source>
        <dbReference type="Ensembl" id="ENSCINP00000036465.1"/>
    </source>
</evidence>
<dbReference type="PANTHER" id="PTHR21064:SF1">
    <property type="entry name" value="HYDROXYLYSINE KINASE"/>
    <property type="match status" value="1"/>
</dbReference>
<evidence type="ECO:0000259" key="10">
    <source>
        <dbReference type="Pfam" id="PF01636"/>
    </source>
</evidence>
<dbReference type="GO" id="GO:0019202">
    <property type="term" value="F:amino acid kinase activity"/>
    <property type="evidence" value="ECO:0000318"/>
    <property type="project" value="GO_Central"/>
</dbReference>
<dbReference type="InterPro" id="IPR011009">
    <property type="entry name" value="Kinase-like_dom_sf"/>
</dbReference>
<keyword evidence="4" id="KW-0808">Transferase</keyword>
<dbReference type="InterPro" id="IPR002575">
    <property type="entry name" value="Aminoglycoside_PTrfase"/>
</dbReference>
<dbReference type="SUPFAM" id="SSF56112">
    <property type="entry name" value="Protein kinase-like (PK-like)"/>
    <property type="match status" value="1"/>
</dbReference>
<evidence type="ECO:0000313" key="12">
    <source>
        <dbReference type="Proteomes" id="UP000008144"/>
    </source>
</evidence>
<evidence type="ECO:0000256" key="4">
    <source>
        <dbReference type="ARBA" id="ARBA00022679"/>
    </source>
</evidence>
<accession>H2Y3I0</accession>
<evidence type="ECO:0000256" key="5">
    <source>
        <dbReference type="ARBA" id="ARBA00022777"/>
    </source>
</evidence>
<reference evidence="12" key="1">
    <citation type="journal article" date="2002" name="Science">
        <title>The draft genome of Ciona intestinalis: insights into chordate and vertebrate origins.</title>
        <authorList>
            <person name="Dehal P."/>
            <person name="Satou Y."/>
            <person name="Campbell R.K."/>
            <person name="Chapman J."/>
            <person name="Degnan B."/>
            <person name="De Tomaso A."/>
            <person name="Davidson B."/>
            <person name="Di Gregorio A."/>
            <person name="Gelpke M."/>
            <person name="Goodstein D.M."/>
            <person name="Harafuji N."/>
            <person name="Hastings K.E."/>
            <person name="Ho I."/>
            <person name="Hotta K."/>
            <person name="Huang W."/>
            <person name="Kawashima T."/>
            <person name="Lemaire P."/>
            <person name="Martinez D."/>
            <person name="Meinertzhagen I.A."/>
            <person name="Necula S."/>
            <person name="Nonaka M."/>
            <person name="Putnam N."/>
            <person name="Rash S."/>
            <person name="Saiga H."/>
            <person name="Satake M."/>
            <person name="Terry A."/>
            <person name="Yamada L."/>
            <person name="Wang H.G."/>
            <person name="Awazu S."/>
            <person name="Azumi K."/>
            <person name="Boore J."/>
            <person name="Branno M."/>
            <person name="Chin-Bow S."/>
            <person name="DeSantis R."/>
            <person name="Doyle S."/>
            <person name="Francino P."/>
            <person name="Keys D.N."/>
            <person name="Haga S."/>
            <person name="Hayashi H."/>
            <person name="Hino K."/>
            <person name="Imai K.S."/>
            <person name="Inaba K."/>
            <person name="Kano S."/>
            <person name="Kobayashi K."/>
            <person name="Kobayashi M."/>
            <person name="Lee B.I."/>
            <person name="Makabe K.W."/>
            <person name="Manohar C."/>
            <person name="Matassi G."/>
            <person name="Medina M."/>
            <person name="Mochizuki Y."/>
            <person name="Mount S."/>
            <person name="Morishita T."/>
            <person name="Miura S."/>
            <person name="Nakayama A."/>
            <person name="Nishizaka S."/>
            <person name="Nomoto H."/>
            <person name="Ohta F."/>
            <person name="Oishi K."/>
            <person name="Rigoutsos I."/>
            <person name="Sano M."/>
            <person name="Sasaki A."/>
            <person name="Sasakura Y."/>
            <person name="Shoguchi E."/>
            <person name="Shin-i T."/>
            <person name="Spagnuolo A."/>
            <person name="Stainier D."/>
            <person name="Suzuki M.M."/>
            <person name="Tassy O."/>
            <person name="Takatori N."/>
            <person name="Tokuoka M."/>
            <person name="Yagi K."/>
            <person name="Yoshizaki F."/>
            <person name="Wada S."/>
            <person name="Zhang C."/>
            <person name="Hyatt P.D."/>
            <person name="Larimer F."/>
            <person name="Detter C."/>
            <person name="Doggett N."/>
            <person name="Glavina T."/>
            <person name="Hawkins T."/>
            <person name="Richardson P."/>
            <person name="Lucas S."/>
            <person name="Kohara Y."/>
            <person name="Levine M."/>
            <person name="Satoh N."/>
            <person name="Rokhsar D.S."/>
        </authorList>
    </citation>
    <scope>NUCLEOTIDE SEQUENCE [LARGE SCALE GENOMIC DNA]</scope>
</reference>
<evidence type="ECO:0000256" key="8">
    <source>
        <dbReference type="ARBA" id="ARBA00038873"/>
    </source>
</evidence>
<dbReference type="STRING" id="7719.ENSCINP00000036465"/>
<comment type="subcellular location">
    <subcellularLocation>
        <location evidence="1">Cytoplasm</location>
    </subcellularLocation>
</comment>
<dbReference type="AlphaFoldDB" id="H2Y3I0"/>
<comment type="function">
    <text evidence="7">Catalyzes the GTP-dependent phosphorylation of 5-hydroxy-L-lysine.</text>
</comment>